<dbReference type="STRING" id="1123237.Salmuc_02447"/>
<name>S9RVR6_9RHOB</name>
<dbReference type="HOGENOM" id="CLU_1577399_0_0_5"/>
<dbReference type="AlphaFoldDB" id="S9RVR6"/>
<dbReference type="EMBL" id="APVH01000027">
    <property type="protein sequence ID" value="EPX82080.1"/>
    <property type="molecule type" value="Genomic_DNA"/>
</dbReference>
<organism evidence="1 2">
    <name type="scientific">Salipiger mucosus DSM 16094</name>
    <dbReference type="NCBI Taxonomy" id="1123237"/>
    <lineage>
        <taxon>Bacteria</taxon>
        <taxon>Pseudomonadati</taxon>
        <taxon>Pseudomonadota</taxon>
        <taxon>Alphaproteobacteria</taxon>
        <taxon>Rhodobacterales</taxon>
        <taxon>Roseobacteraceae</taxon>
        <taxon>Salipiger</taxon>
    </lineage>
</organism>
<sequence>MGAVRYRNLKIRGVVYPTATDAAKALGVSADAVRIAARKGTLHRVGTGRVGVEPMPVRIRGLDFPNAKAAAVHFGVTVHAVHYAISAGDPDRIGRRSKPPQARARPITLYGVNFPSHAEASRQLGFQSEYVARALKRNTPEGHERIRTAMMAYVARQEQAAYHRWERAA</sequence>
<dbReference type="Proteomes" id="UP000015347">
    <property type="component" value="Unassembled WGS sequence"/>
</dbReference>
<gene>
    <name evidence="1" type="ORF">Salmuc_02447</name>
</gene>
<protein>
    <submittedName>
        <fullName evidence="1">Uncharacterized protein</fullName>
    </submittedName>
</protein>
<proteinExistence type="predicted"/>
<keyword evidence="2" id="KW-1185">Reference proteome</keyword>
<dbReference type="OrthoDB" id="7864808at2"/>
<dbReference type="eggNOG" id="ENOG5032XHZ">
    <property type="taxonomic scope" value="Bacteria"/>
</dbReference>
<reference evidence="2" key="1">
    <citation type="journal article" date="2014" name="Stand. Genomic Sci.">
        <title>Genome sequence of the exopolysaccharide-producing Salipiger mucosus type strain (DSM 16094(T)), a moderately halophilic member of the Roseobacter clade.</title>
        <authorList>
            <person name="Riedel T."/>
            <person name="Spring S."/>
            <person name="Fiebig A."/>
            <person name="Petersen J."/>
            <person name="Kyrpides N.C."/>
            <person name="Goker M."/>
            <person name="Klenk H.P."/>
        </authorList>
    </citation>
    <scope>NUCLEOTIDE SEQUENCE [LARGE SCALE GENOMIC DNA]</scope>
    <source>
        <strain evidence="2">DSM 16094</strain>
    </source>
</reference>
<evidence type="ECO:0000313" key="1">
    <source>
        <dbReference type="EMBL" id="EPX82080.1"/>
    </source>
</evidence>
<evidence type="ECO:0000313" key="2">
    <source>
        <dbReference type="Proteomes" id="UP000015347"/>
    </source>
</evidence>
<accession>S9RVR6</accession>
<comment type="caution">
    <text evidence="1">The sequence shown here is derived from an EMBL/GenBank/DDBJ whole genome shotgun (WGS) entry which is preliminary data.</text>
</comment>
<dbReference type="RefSeq" id="WP_020038651.1">
    <property type="nucleotide sequence ID" value="NZ_KE557276.1"/>
</dbReference>